<name>A0A151IZW6_9HYME</name>
<proteinExistence type="predicted"/>
<gene>
    <name evidence="1" type="ORF">ALC57_13147</name>
</gene>
<keyword evidence="2" id="KW-1185">Reference proteome</keyword>
<reference evidence="1 2" key="1">
    <citation type="submission" date="2015-09" db="EMBL/GenBank/DDBJ databases">
        <title>Trachymyrmex cornetzi WGS genome.</title>
        <authorList>
            <person name="Nygaard S."/>
            <person name="Hu H."/>
            <person name="Boomsma J."/>
            <person name="Zhang G."/>
        </authorList>
    </citation>
    <scope>NUCLEOTIDE SEQUENCE [LARGE SCALE GENOMIC DNA]</scope>
    <source>
        <strain evidence="1">Tcor2-1</strain>
        <tissue evidence="1">Whole body</tissue>
    </source>
</reference>
<sequence length="345" mass="39597">MTGLLLTQILDECEELLLTAQDFMKKKIRKLILNNNVLHDDVSKDILQVFEFDNPFEGMRTLNQQIDALKKHYRYIEPIEIPLGYRLDNTLDSETATYIPKMVMKICQYVSIIDSLKLVLSNEDVRQAILSERKSNDDNLLTSFLDGQHATIHPFHKHALRIQLFYDELEIVNPLGSKTGIHKLGTFYYTIQNLPPHINSELTKLESDEGIPIEIGSDHEFVLRGFLAAFTGNGLSVHDVYNFLGPSANMLCRMCLYTRADLHAGSVEPAEPRTEELFNQHLDLLEQTNFSAESKSTTRIRGDCSLHSSRYFHISRNKIFDPMHDFLCGICPMILKLILHEYILV</sequence>
<protein>
    <submittedName>
        <fullName evidence="1">Uncharacterized protein</fullName>
    </submittedName>
</protein>
<organism evidence="1 2">
    <name type="scientific">Trachymyrmex cornetzi</name>
    <dbReference type="NCBI Taxonomy" id="471704"/>
    <lineage>
        <taxon>Eukaryota</taxon>
        <taxon>Metazoa</taxon>
        <taxon>Ecdysozoa</taxon>
        <taxon>Arthropoda</taxon>
        <taxon>Hexapoda</taxon>
        <taxon>Insecta</taxon>
        <taxon>Pterygota</taxon>
        <taxon>Neoptera</taxon>
        <taxon>Endopterygota</taxon>
        <taxon>Hymenoptera</taxon>
        <taxon>Apocrita</taxon>
        <taxon>Aculeata</taxon>
        <taxon>Formicoidea</taxon>
        <taxon>Formicidae</taxon>
        <taxon>Myrmicinae</taxon>
        <taxon>Trachymyrmex</taxon>
    </lineage>
</organism>
<evidence type="ECO:0000313" key="1">
    <source>
        <dbReference type="EMBL" id="KYN14640.1"/>
    </source>
</evidence>
<dbReference type="Proteomes" id="UP000078492">
    <property type="component" value="Unassembled WGS sequence"/>
</dbReference>
<dbReference type="STRING" id="471704.A0A151IZW6"/>
<accession>A0A151IZW6</accession>
<dbReference type="AlphaFoldDB" id="A0A151IZW6"/>
<dbReference type="EMBL" id="KQ980665">
    <property type="protein sequence ID" value="KYN14640.1"/>
    <property type="molecule type" value="Genomic_DNA"/>
</dbReference>
<evidence type="ECO:0000313" key="2">
    <source>
        <dbReference type="Proteomes" id="UP000078492"/>
    </source>
</evidence>